<dbReference type="InterPro" id="IPR050425">
    <property type="entry name" value="NAD(P)_dehydrat-like"/>
</dbReference>
<evidence type="ECO:0000313" key="5">
    <source>
        <dbReference type="Proteomes" id="UP000289340"/>
    </source>
</evidence>
<name>A0A445JXD2_GLYSO</name>
<dbReference type="SUPFAM" id="SSF51735">
    <property type="entry name" value="NAD(P)-binding Rossmann-fold domains"/>
    <property type="match status" value="1"/>
</dbReference>
<organism evidence="4 5">
    <name type="scientific">Glycine soja</name>
    <name type="common">Wild soybean</name>
    <dbReference type="NCBI Taxonomy" id="3848"/>
    <lineage>
        <taxon>Eukaryota</taxon>
        <taxon>Viridiplantae</taxon>
        <taxon>Streptophyta</taxon>
        <taxon>Embryophyta</taxon>
        <taxon>Tracheophyta</taxon>
        <taxon>Spermatophyta</taxon>
        <taxon>Magnoliopsida</taxon>
        <taxon>eudicotyledons</taxon>
        <taxon>Gunneridae</taxon>
        <taxon>Pentapetalae</taxon>
        <taxon>rosids</taxon>
        <taxon>fabids</taxon>
        <taxon>Fabales</taxon>
        <taxon>Fabaceae</taxon>
        <taxon>Papilionoideae</taxon>
        <taxon>50 kb inversion clade</taxon>
        <taxon>NPAAA clade</taxon>
        <taxon>indigoferoid/millettioid clade</taxon>
        <taxon>Phaseoleae</taxon>
        <taxon>Glycine</taxon>
        <taxon>Glycine subgen. Soja</taxon>
    </lineage>
</organism>
<dbReference type="AlphaFoldDB" id="A0A445JXD2"/>
<dbReference type="InterPro" id="IPR036291">
    <property type="entry name" value="NAD(P)-bd_dom_sf"/>
</dbReference>
<sequence>MPEFCVTGGTGFIGSYLVKALLEKGHTVRTTVRNPEDVEKVGFLTELSGAKERLRILKAELLVEGSFDEVVKGVDGVFHTASPVLVPYDENVQLWYAYAKTIAEREAWRIAKENGMDLVVVNPSFVVGPMLAPQPTSTLLLILSIVKGMKGEYPNTAVGFVHINDVIATHLLAMEDPKTSGRLICSSTVAHWSQIIEMLRAKYPSYPYENRCSSQEGDNNPHNMDITKISQLGFPPFRTLEQMFDDCIKSFQEKGFL</sequence>
<evidence type="ECO:0000313" key="4">
    <source>
        <dbReference type="EMBL" id="RZC03119.1"/>
    </source>
</evidence>
<dbReference type="EMBL" id="QZWG01000007">
    <property type="protein sequence ID" value="RZC03119.1"/>
    <property type="molecule type" value="Genomic_DNA"/>
</dbReference>
<evidence type="ECO:0000256" key="1">
    <source>
        <dbReference type="ARBA" id="ARBA00022857"/>
    </source>
</evidence>
<dbReference type="Pfam" id="PF01370">
    <property type="entry name" value="Epimerase"/>
    <property type="match status" value="2"/>
</dbReference>
<keyword evidence="1" id="KW-0521">NADP</keyword>
<proteinExistence type="predicted"/>
<dbReference type="PANTHER" id="PTHR10366">
    <property type="entry name" value="NAD DEPENDENT EPIMERASE/DEHYDRATASE"/>
    <property type="match status" value="1"/>
</dbReference>
<dbReference type="Gene3D" id="3.40.50.720">
    <property type="entry name" value="NAD(P)-binding Rossmann-like Domain"/>
    <property type="match status" value="2"/>
</dbReference>
<dbReference type="GO" id="GO:0016616">
    <property type="term" value="F:oxidoreductase activity, acting on the CH-OH group of donors, NAD or NADP as acceptor"/>
    <property type="evidence" value="ECO:0007669"/>
    <property type="project" value="TreeGrafter"/>
</dbReference>
<dbReference type="InterPro" id="IPR001509">
    <property type="entry name" value="Epimerase_deHydtase"/>
</dbReference>
<dbReference type="CDD" id="cd08958">
    <property type="entry name" value="FR_SDR_e"/>
    <property type="match status" value="1"/>
</dbReference>
<dbReference type="SMR" id="A0A445JXD2"/>
<keyword evidence="5" id="KW-1185">Reference proteome</keyword>
<keyword evidence="2" id="KW-0560">Oxidoreductase</keyword>
<gene>
    <name evidence="4" type="ORF">D0Y65_017972</name>
</gene>
<feature type="domain" description="NAD-dependent epimerase/dehydratase" evidence="3">
    <location>
        <begin position="96"/>
        <end position="179"/>
    </location>
</feature>
<comment type="caution">
    <text evidence="4">The sequence shown here is derived from an EMBL/GenBank/DDBJ whole genome shotgun (WGS) entry which is preliminary data.</text>
</comment>
<accession>A0A445JXD2</accession>
<reference evidence="4 5" key="1">
    <citation type="submission" date="2018-09" db="EMBL/GenBank/DDBJ databases">
        <title>A high-quality reference genome of wild soybean provides a powerful tool to mine soybean genomes.</title>
        <authorList>
            <person name="Xie M."/>
            <person name="Chung C.Y.L."/>
            <person name="Li M.-W."/>
            <person name="Wong F.-L."/>
            <person name="Chan T.-F."/>
            <person name="Lam H.-M."/>
        </authorList>
    </citation>
    <scope>NUCLEOTIDE SEQUENCE [LARGE SCALE GENOMIC DNA]</scope>
    <source>
        <strain evidence="5">cv. W05</strain>
        <tissue evidence="4">Hypocotyl of etiolated seedlings</tissue>
    </source>
</reference>
<feature type="domain" description="NAD-dependent epimerase/dehydratase" evidence="3">
    <location>
        <begin position="5"/>
        <end position="82"/>
    </location>
</feature>
<protein>
    <submittedName>
        <fullName evidence="4">Tetraketide alpha-pyrone reductase 2 isoform B</fullName>
    </submittedName>
</protein>
<evidence type="ECO:0000256" key="2">
    <source>
        <dbReference type="ARBA" id="ARBA00023002"/>
    </source>
</evidence>
<evidence type="ECO:0000259" key="3">
    <source>
        <dbReference type="Pfam" id="PF01370"/>
    </source>
</evidence>
<dbReference type="PANTHER" id="PTHR10366:SF503">
    <property type="entry name" value="TETRAKETIDE ALPHA-PYRONE REDUCTASE 2"/>
    <property type="match status" value="1"/>
</dbReference>
<dbReference type="Proteomes" id="UP000289340">
    <property type="component" value="Chromosome 7"/>
</dbReference>
<dbReference type="Gramene" id="XM_028384799.1">
    <property type="protein sequence ID" value="XP_028240600.1"/>
    <property type="gene ID" value="LOC114419154"/>
</dbReference>